<name>A0AAW2GSR4_9HYME</name>
<dbReference type="GO" id="GO:0042575">
    <property type="term" value="C:DNA polymerase complex"/>
    <property type="evidence" value="ECO:0007669"/>
    <property type="project" value="UniProtKB-ARBA"/>
</dbReference>
<evidence type="ECO:0000313" key="5">
    <source>
        <dbReference type="Proteomes" id="UP001430953"/>
    </source>
</evidence>
<dbReference type="InterPro" id="IPR043128">
    <property type="entry name" value="Rev_trsase/Diguanyl_cyclase"/>
</dbReference>
<accession>A0AAW2GSR4</accession>
<proteinExistence type="predicted"/>
<dbReference type="PROSITE" id="PS50994">
    <property type="entry name" value="INTEGRASE"/>
    <property type="match status" value="1"/>
</dbReference>
<dbReference type="InterPro" id="IPR012337">
    <property type="entry name" value="RNaseH-like_sf"/>
</dbReference>
<dbReference type="PANTHER" id="PTHR37984:SF15">
    <property type="entry name" value="INTEGRASE CATALYTIC DOMAIN-CONTAINING PROTEIN"/>
    <property type="match status" value="1"/>
</dbReference>
<reference evidence="4 5" key="1">
    <citation type="submission" date="2023-03" db="EMBL/GenBank/DDBJ databases">
        <title>High recombination rates correlate with genetic variation in Cardiocondyla obscurior ants.</title>
        <authorList>
            <person name="Errbii M."/>
        </authorList>
    </citation>
    <scope>NUCLEOTIDE SEQUENCE [LARGE SCALE GENOMIC DNA]</scope>
    <source>
        <strain evidence="4">Alpha-2009</strain>
        <tissue evidence="4">Whole body</tissue>
    </source>
</reference>
<dbReference type="Gene3D" id="3.30.70.270">
    <property type="match status" value="1"/>
</dbReference>
<feature type="region of interest" description="Disordered" evidence="2">
    <location>
        <begin position="327"/>
        <end position="370"/>
    </location>
</feature>
<dbReference type="Proteomes" id="UP001430953">
    <property type="component" value="Unassembled WGS sequence"/>
</dbReference>
<sequence length="451" mass="51770">MPFGLKNAPATFQRLMNSYTYDIVHKSGKQNTNADALSRNPPEEFIGVSTNETNEEQEYSEEEKIKILKEYHDSPLGGHQGVNRTINRIKLHYNWPGMNKDIEKYIQKCENCQRNKLSRKTKMPLIITDTPGKPFEKCALDIVGPLPITTAGNKYVLTFQDLLTKFSKAIALPNQEAATVAKAFATKIILEHGIPENILTDQGTNFLSEIFKQTCKLLKINKIQTTAYHPETNGALERSHRTLAEYLRHYLNEEQTDWDEWLPYAMFTYNTTPHTSTGFTPFELVYGHQAMLPTALTTVPKPTYSYENYAQELRERLRAANQIARENARLKKEKTKNTNKQQGDQWQRQSTPVSGTKEAGFKPKDGQKRKEIREYYSRLLRVHTTRPVDDARIRRSTSYRRSQTEISRKSSLGGGGGPGTTSGNRIRVEIRNNHRHRSHRSTIQKLTKLCH</sequence>
<dbReference type="Gene3D" id="3.30.420.10">
    <property type="entry name" value="Ribonuclease H-like superfamily/Ribonuclease H"/>
    <property type="match status" value="1"/>
</dbReference>
<dbReference type="InterPro" id="IPR043502">
    <property type="entry name" value="DNA/RNA_pol_sf"/>
</dbReference>
<evidence type="ECO:0000256" key="2">
    <source>
        <dbReference type="SAM" id="MobiDB-lite"/>
    </source>
</evidence>
<evidence type="ECO:0000313" key="4">
    <source>
        <dbReference type="EMBL" id="KAL0130261.1"/>
    </source>
</evidence>
<dbReference type="InterPro" id="IPR041588">
    <property type="entry name" value="Integrase_H2C2"/>
</dbReference>
<dbReference type="EC" id="2.7.7.49" evidence="1"/>
<comment type="caution">
    <text evidence="4">The sequence shown here is derived from an EMBL/GenBank/DDBJ whole genome shotgun (WGS) entry which is preliminary data.</text>
</comment>
<feature type="compositionally biased region" description="Basic and acidic residues" evidence="2">
    <location>
        <begin position="359"/>
        <end position="370"/>
    </location>
</feature>
<dbReference type="InterPro" id="IPR001584">
    <property type="entry name" value="Integrase_cat-core"/>
</dbReference>
<feature type="compositionally biased region" description="Polar residues" evidence="2">
    <location>
        <begin position="343"/>
        <end position="354"/>
    </location>
</feature>
<gene>
    <name evidence="4" type="ORF">PUN28_002097</name>
</gene>
<dbReference type="GO" id="GO:0003964">
    <property type="term" value="F:RNA-directed DNA polymerase activity"/>
    <property type="evidence" value="ECO:0007669"/>
    <property type="project" value="UniProtKB-EC"/>
</dbReference>
<feature type="domain" description="Integrase catalytic" evidence="3">
    <location>
        <begin position="130"/>
        <end position="289"/>
    </location>
</feature>
<dbReference type="Gene3D" id="1.10.340.70">
    <property type="match status" value="1"/>
</dbReference>
<dbReference type="FunFam" id="1.10.340.70:FF:000001">
    <property type="entry name" value="Retrovirus-related Pol polyprotein from transposon gypsy-like Protein"/>
    <property type="match status" value="1"/>
</dbReference>
<dbReference type="FunFam" id="3.30.420.10:FF:000032">
    <property type="entry name" value="Retrovirus-related Pol polyprotein from transposon 297-like Protein"/>
    <property type="match status" value="1"/>
</dbReference>
<dbReference type="SUPFAM" id="SSF53098">
    <property type="entry name" value="Ribonuclease H-like"/>
    <property type="match status" value="1"/>
</dbReference>
<organism evidence="4 5">
    <name type="scientific">Cardiocondyla obscurior</name>
    <dbReference type="NCBI Taxonomy" id="286306"/>
    <lineage>
        <taxon>Eukaryota</taxon>
        <taxon>Metazoa</taxon>
        <taxon>Ecdysozoa</taxon>
        <taxon>Arthropoda</taxon>
        <taxon>Hexapoda</taxon>
        <taxon>Insecta</taxon>
        <taxon>Pterygota</taxon>
        <taxon>Neoptera</taxon>
        <taxon>Endopterygota</taxon>
        <taxon>Hymenoptera</taxon>
        <taxon>Apocrita</taxon>
        <taxon>Aculeata</taxon>
        <taxon>Formicoidea</taxon>
        <taxon>Formicidae</taxon>
        <taxon>Myrmicinae</taxon>
        <taxon>Cardiocondyla</taxon>
    </lineage>
</organism>
<dbReference type="InterPro" id="IPR036397">
    <property type="entry name" value="RNaseH_sf"/>
</dbReference>
<dbReference type="SUPFAM" id="SSF56672">
    <property type="entry name" value="DNA/RNA polymerases"/>
    <property type="match status" value="1"/>
</dbReference>
<dbReference type="EMBL" id="JADYXP020000002">
    <property type="protein sequence ID" value="KAL0130261.1"/>
    <property type="molecule type" value="Genomic_DNA"/>
</dbReference>
<dbReference type="PANTHER" id="PTHR37984">
    <property type="entry name" value="PROTEIN CBG26694"/>
    <property type="match status" value="1"/>
</dbReference>
<dbReference type="AlphaFoldDB" id="A0AAW2GSR4"/>
<evidence type="ECO:0000256" key="1">
    <source>
        <dbReference type="ARBA" id="ARBA00012493"/>
    </source>
</evidence>
<evidence type="ECO:0000259" key="3">
    <source>
        <dbReference type="PROSITE" id="PS50994"/>
    </source>
</evidence>
<dbReference type="Pfam" id="PF00665">
    <property type="entry name" value="rve"/>
    <property type="match status" value="1"/>
</dbReference>
<dbReference type="GO" id="GO:0003676">
    <property type="term" value="F:nucleic acid binding"/>
    <property type="evidence" value="ECO:0007669"/>
    <property type="project" value="InterPro"/>
</dbReference>
<dbReference type="Pfam" id="PF17921">
    <property type="entry name" value="Integrase_H2C2"/>
    <property type="match status" value="1"/>
</dbReference>
<protein>
    <recommendedName>
        <fullName evidence="1">RNA-directed DNA polymerase</fullName>
        <ecNumber evidence="1">2.7.7.49</ecNumber>
    </recommendedName>
</protein>
<dbReference type="InterPro" id="IPR050951">
    <property type="entry name" value="Retrovirus_Pol_polyprotein"/>
</dbReference>
<feature type="region of interest" description="Disordered" evidence="2">
    <location>
        <begin position="394"/>
        <end position="424"/>
    </location>
</feature>
<keyword evidence="5" id="KW-1185">Reference proteome</keyword>
<dbReference type="GO" id="GO:0015074">
    <property type="term" value="P:DNA integration"/>
    <property type="evidence" value="ECO:0007669"/>
    <property type="project" value="InterPro"/>
</dbReference>